<evidence type="ECO:0000313" key="1">
    <source>
        <dbReference type="EMBL" id="KNC74350.1"/>
    </source>
</evidence>
<reference evidence="1 2" key="1">
    <citation type="submission" date="2011-02" db="EMBL/GenBank/DDBJ databases">
        <title>The Genome Sequence of Sphaeroforma arctica JP610.</title>
        <authorList>
            <consortium name="The Broad Institute Genome Sequencing Platform"/>
            <person name="Russ C."/>
            <person name="Cuomo C."/>
            <person name="Young S.K."/>
            <person name="Zeng Q."/>
            <person name="Gargeya S."/>
            <person name="Alvarado L."/>
            <person name="Berlin A."/>
            <person name="Chapman S.B."/>
            <person name="Chen Z."/>
            <person name="Freedman E."/>
            <person name="Gellesch M."/>
            <person name="Goldberg J."/>
            <person name="Griggs A."/>
            <person name="Gujja S."/>
            <person name="Heilman E."/>
            <person name="Heiman D."/>
            <person name="Howarth C."/>
            <person name="Mehta T."/>
            <person name="Neiman D."/>
            <person name="Pearson M."/>
            <person name="Roberts A."/>
            <person name="Saif S."/>
            <person name="Shea T."/>
            <person name="Shenoy N."/>
            <person name="Sisk P."/>
            <person name="Stolte C."/>
            <person name="Sykes S."/>
            <person name="White J."/>
            <person name="Yandava C."/>
            <person name="Burger G."/>
            <person name="Gray M.W."/>
            <person name="Holland P.W.H."/>
            <person name="King N."/>
            <person name="Lang F.B.F."/>
            <person name="Roger A.J."/>
            <person name="Ruiz-Trillo I."/>
            <person name="Haas B."/>
            <person name="Nusbaum C."/>
            <person name="Birren B."/>
        </authorList>
    </citation>
    <scope>NUCLEOTIDE SEQUENCE [LARGE SCALE GENOMIC DNA]</scope>
    <source>
        <strain evidence="1 2">JP610</strain>
    </source>
</reference>
<accession>A0A0L0FC62</accession>
<gene>
    <name evidence="1" type="ORF">SARC_13099</name>
</gene>
<dbReference type="AlphaFoldDB" id="A0A0L0FC62"/>
<protein>
    <submittedName>
        <fullName evidence="1">Uncharacterized protein</fullName>
    </submittedName>
</protein>
<feature type="non-terminal residue" evidence="1">
    <location>
        <position position="1"/>
    </location>
</feature>
<dbReference type="EMBL" id="KQ244493">
    <property type="protein sequence ID" value="KNC74350.1"/>
    <property type="molecule type" value="Genomic_DNA"/>
</dbReference>
<keyword evidence="2" id="KW-1185">Reference proteome</keyword>
<evidence type="ECO:0000313" key="2">
    <source>
        <dbReference type="Proteomes" id="UP000054560"/>
    </source>
</evidence>
<sequence length="52" mass="5463">PGQSSESSVTALLDVIAKLEVDGVMHRYPAITGAAVAIYSCLNGLERSKQSE</sequence>
<proteinExistence type="predicted"/>
<name>A0A0L0FC62_9EUKA</name>
<dbReference type="RefSeq" id="XP_014148252.1">
    <property type="nucleotide sequence ID" value="XM_014292777.1"/>
</dbReference>
<organism evidence="1 2">
    <name type="scientific">Sphaeroforma arctica JP610</name>
    <dbReference type="NCBI Taxonomy" id="667725"/>
    <lineage>
        <taxon>Eukaryota</taxon>
        <taxon>Ichthyosporea</taxon>
        <taxon>Ichthyophonida</taxon>
        <taxon>Sphaeroforma</taxon>
    </lineage>
</organism>
<dbReference type="Proteomes" id="UP000054560">
    <property type="component" value="Unassembled WGS sequence"/>
</dbReference>
<dbReference type="GeneID" id="25913603"/>